<dbReference type="AlphaFoldDB" id="A0A9P4LH05"/>
<name>A0A9P4LH05_9PLEO</name>
<feature type="transmembrane region" description="Helical" evidence="1">
    <location>
        <begin position="107"/>
        <end position="130"/>
    </location>
</feature>
<sequence>MSKVRQQQEQLRYDRRAERRKIDAQFEVRINNMREELERKAVEDREAMLQQMNFDQAIALVRANEDKISVSERDALEHKIAELSKKLAEESTSGGTMVRKKKGGIQYLVDALKLILPVTTMALLGVPIFLPFGEGADGDLAQKIFGDDGQDSAA</sequence>
<reference evidence="2" key="1">
    <citation type="journal article" date="2020" name="Stud. Mycol.">
        <title>101 Dothideomycetes genomes: a test case for predicting lifestyles and emergence of pathogens.</title>
        <authorList>
            <person name="Haridas S."/>
            <person name="Albert R."/>
            <person name="Binder M."/>
            <person name="Bloem J."/>
            <person name="Labutti K."/>
            <person name="Salamov A."/>
            <person name="Andreopoulos B."/>
            <person name="Baker S."/>
            <person name="Barry K."/>
            <person name="Bills G."/>
            <person name="Bluhm B."/>
            <person name="Cannon C."/>
            <person name="Castanera R."/>
            <person name="Culley D."/>
            <person name="Daum C."/>
            <person name="Ezra D."/>
            <person name="Gonzalez J."/>
            <person name="Henrissat B."/>
            <person name="Kuo A."/>
            <person name="Liang C."/>
            <person name="Lipzen A."/>
            <person name="Lutzoni F."/>
            <person name="Magnuson J."/>
            <person name="Mondo S."/>
            <person name="Nolan M."/>
            <person name="Ohm R."/>
            <person name="Pangilinan J."/>
            <person name="Park H.-J."/>
            <person name="Ramirez L."/>
            <person name="Alfaro M."/>
            <person name="Sun H."/>
            <person name="Tritt A."/>
            <person name="Yoshinaga Y."/>
            <person name="Zwiers L.-H."/>
            <person name="Turgeon B."/>
            <person name="Goodwin S."/>
            <person name="Spatafora J."/>
            <person name="Crous P."/>
            <person name="Grigoriev I."/>
        </authorList>
    </citation>
    <scope>NUCLEOTIDE SEQUENCE</scope>
    <source>
        <strain evidence="2">CBS 110217</strain>
    </source>
</reference>
<keyword evidence="1" id="KW-0472">Membrane</keyword>
<comment type="caution">
    <text evidence="2">The sequence shown here is derived from an EMBL/GenBank/DDBJ whole genome shotgun (WGS) entry which is preliminary data.</text>
</comment>
<gene>
    <name evidence="2" type="ORF">EK21DRAFT_93857</name>
</gene>
<dbReference type="Proteomes" id="UP000799777">
    <property type="component" value="Unassembled WGS sequence"/>
</dbReference>
<evidence type="ECO:0000313" key="2">
    <source>
        <dbReference type="EMBL" id="KAF2024735.1"/>
    </source>
</evidence>
<keyword evidence="1" id="KW-0812">Transmembrane</keyword>
<organism evidence="2 3">
    <name type="scientific">Setomelanomma holmii</name>
    <dbReference type="NCBI Taxonomy" id="210430"/>
    <lineage>
        <taxon>Eukaryota</taxon>
        <taxon>Fungi</taxon>
        <taxon>Dikarya</taxon>
        <taxon>Ascomycota</taxon>
        <taxon>Pezizomycotina</taxon>
        <taxon>Dothideomycetes</taxon>
        <taxon>Pleosporomycetidae</taxon>
        <taxon>Pleosporales</taxon>
        <taxon>Pleosporineae</taxon>
        <taxon>Phaeosphaeriaceae</taxon>
        <taxon>Setomelanomma</taxon>
    </lineage>
</organism>
<protein>
    <submittedName>
        <fullName evidence="2">Uncharacterized protein</fullName>
    </submittedName>
</protein>
<evidence type="ECO:0000313" key="3">
    <source>
        <dbReference type="Proteomes" id="UP000799777"/>
    </source>
</evidence>
<keyword evidence="1" id="KW-1133">Transmembrane helix</keyword>
<dbReference type="EMBL" id="ML978286">
    <property type="protein sequence ID" value="KAF2024735.1"/>
    <property type="molecule type" value="Genomic_DNA"/>
</dbReference>
<evidence type="ECO:0000256" key="1">
    <source>
        <dbReference type="SAM" id="Phobius"/>
    </source>
</evidence>
<keyword evidence="3" id="KW-1185">Reference proteome</keyword>
<proteinExistence type="predicted"/>
<accession>A0A9P4LH05</accession>